<dbReference type="InterPro" id="IPR043970">
    <property type="entry name" value="FUZ/MON1/HPS1_longin_3"/>
</dbReference>
<dbReference type="InterPro" id="IPR043972">
    <property type="entry name" value="FUZ/MON1/HPS1_longin_1"/>
</dbReference>
<keyword evidence="3" id="KW-0653">Protein transport</keyword>
<dbReference type="Pfam" id="PF19038">
    <property type="entry name" value="Fuz_longin_3"/>
    <property type="match status" value="1"/>
</dbReference>
<dbReference type="HOGENOM" id="CLU_014574_3_0_1"/>
<evidence type="ECO:0000256" key="1">
    <source>
        <dbReference type="ARBA" id="ARBA00004380"/>
    </source>
</evidence>
<dbReference type="JaponicusDB" id="SJAG_05210">
    <property type="gene designation" value="aut12"/>
</dbReference>
<dbReference type="VEuPathDB" id="FungiDB:SJAG_05210"/>
<dbReference type="InterPro" id="IPR004353">
    <property type="entry name" value="Mon1"/>
</dbReference>
<evidence type="ECO:0000313" key="9">
    <source>
        <dbReference type="Proteomes" id="UP000001744"/>
    </source>
</evidence>
<accession>B6JX75</accession>
<dbReference type="GO" id="GO:0016192">
    <property type="term" value="P:vesicle-mediated transport"/>
    <property type="evidence" value="ECO:0007669"/>
    <property type="project" value="InterPro"/>
</dbReference>
<protein>
    <recommendedName>
        <fullName evidence="2 3">Vacuolar fusion protein MON1</fullName>
    </recommendedName>
</protein>
<dbReference type="Proteomes" id="UP000001744">
    <property type="component" value="Unassembled WGS sequence"/>
</dbReference>
<keyword evidence="3" id="KW-0813">Transport</keyword>
<dbReference type="STRING" id="402676.B6JX75"/>
<dbReference type="InterPro" id="IPR043971">
    <property type="entry name" value="FUZ/MON1/HPS1_longin_2"/>
</dbReference>
<name>B6JX75_SCHJY</name>
<keyword evidence="3" id="KW-0967">Endosome</keyword>
<dbReference type="GO" id="GO:0006623">
    <property type="term" value="P:protein targeting to vacuole"/>
    <property type="evidence" value="ECO:0000318"/>
    <property type="project" value="GO_Central"/>
</dbReference>
<dbReference type="PANTHER" id="PTHR13027">
    <property type="entry name" value="SAND PROTEIN-RELATED"/>
    <property type="match status" value="1"/>
</dbReference>
<evidence type="ECO:0000259" key="4">
    <source>
        <dbReference type="Pfam" id="PF19036"/>
    </source>
</evidence>
<proteinExistence type="inferred from homology"/>
<dbReference type="GO" id="GO:0006914">
    <property type="term" value="P:autophagy"/>
    <property type="evidence" value="ECO:0007669"/>
    <property type="project" value="UniProtKB-UniRule"/>
</dbReference>
<keyword evidence="3" id="KW-0072">Autophagy</keyword>
<dbReference type="EMBL" id="KE651166">
    <property type="protein sequence ID" value="EEB05976.1"/>
    <property type="molecule type" value="Genomic_DNA"/>
</dbReference>
<dbReference type="eggNOG" id="KOG0997">
    <property type="taxonomic scope" value="Eukaryota"/>
</dbReference>
<dbReference type="GO" id="GO:0032585">
    <property type="term" value="C:multivesicular body membrane"/>
    <property type="evidence" value="ECO:0007669"/>
    <property type="project" value="UniProtKB-SubCell"/>
</dbReference>
<dbReference type="GeneID" id="7050873"/>
<reference evidence="7 9" key="1">
    <citation type="journal article" date="2011" name="Science">
        <title>Comparative functional genomics of the fission yeasts.</title>
        <authorList>
            <person name="Rhind N."/>
            <person name="Chen Z."/>
            <person name="Yassour M."/>
            <person name="Thompson D.A."/>
            <person name="Haas B.J."/>
            <person name="Habib N."/>
            <person name="Wapinski I."/>
            <person name="Roy S."/>
            <person name="Lin M.F."/>
            <person name="Heiman D.I."/>
            <person name="Young S.K."/>
            <person name="Furuya K."/>
            <person name="Guo Y."/>
            <person name="Pidoux A."/>
            <person name="Chen H.M."/>
            <person name="Robbertse B."/>
            <person name="Goldberg J.M."/>
            <person name="Aoki K."/>
            <person name="Bayne E.H."/>
            <person name="Berlin A.M."/>
            <person name="Desjardins C.A."/>
            <person name="Dobbs E."/>
            <person name="Dukaj L."/>
            <person name="Fan L."/>
            <person name="FitzGerald M.G."/>
            <person name="French C."/>
            <person name="Gujja S."/>
            <person name="Hansen K."/>
            <person name="Keifenheim D."/>
            <person name="Levin J.Z."/>
            <person name="Mosher R.A."/>
            <person name="Mueller C.A."/>
            <person name="Pfiffner J."/>
            <person name="Priest M."/>
            <person name="Russ C."/>
            <person name="Smialowska A."/>
            <person name="Swoboda P."/>
            <person name="Sykes S.M."/>
            <person name="Vaughn M."/>
            <person name="Vengrova S."/>
            <person name="Yoder R."/>
            <person name="Zeng Q."/>
            <person name="Allshire R."/>
            <person name="Baulcombe D."/>
            <person name="Birren B.W."/>
            <person name="Brown W."/>
            <person name="Ekwall K."/>
            <person name="Kellis M."/>
            <person name="Leatherwood J."/>
            <person name="Levin H."/>
            <person name="Margalit H."/>
            <person name="Martienssen R."/>
            <person name="Nieduszynski C.A."/>
            <person name="Spatafora J.W."/>
            <person name="Friedman N."/>
            <person name="Dalgaard J.Z."/>
            <person name="Baumann P."/>
            <person name="Niki H."/>
            <person name="Regev A."/>
            <person name="Nusbaum C."/>
        </authorList>
    </citation>
    <scope>NUCLEOTIDE SEQUENCE [LARGE SCALE GENOMIC DNA]</scope>
    <source>
        <strain evidence="9">yFS275 / FY16936</strain>
    </source>
</reference>
<evidence type="ECO:0000256" key="2">
    <source>
        <dbReference type="ARBA" id="ARBA00018132"/>
    </source>
</evidence>
<dbReference type="OrthoDB" id="272411at2759"/>
<comment type="subcellular location">
    <subcellularLocation>
        <location evidence="3">Endosome</location>
        <location evidence="3">Multivesicular body membrane</location>
        <topology evidence="3">Peripheral membrane protein</topology>
    </subcellularLocation>
    <subcellularLocation>
        <location evidence="1 3">Prevacuolar compartment membrane</location>
        <topology evidence="1 3">Peripheral membrane protein</topology>
    </subcellularLocation>
    <subcellularLocation>
        <location evidence="3">Vacuole membrane</location>
        <topology evidence="3">Peripheral membrane protein</topology>
    </subcellularLocation>
</comment>
<feature type="domain" description="FUZ/MON1/HPS1 first Longin" evidence="4">
    <location>
        <begin position="106"/>
        <end position="224"/>
    </location>
</feature>
<dbReference type="PANTHER" id="PTHR13027:SF7">
    <property type="entry name" value="VACUOLAR FUSION PROTEIN MON1 HOMOLOG"/>
    <property type="match status" value="1"/>
</dbReference>
<dbReference type="GO" id="GO:0000329">
    <property type="term" value="C:fungal-type vacuole membrane"/>
    <property type="evidence" value="ECO:0000318"/>
    <property type="project" value="GO_Central"/>
</dbReference>
<keyword evidence="3" id="KW-0472">Membrane</keyword>
<evidence type="ECO:0000256" key="3">
    <source>
        <dbReference type="RuleBase" id="RU367048"/>
    </source>
</evidence>
<dbReference type="Pfam" id="PF19037">
    <property type="entry name" value="Fuz_longin_2"/>
    <property type="match status" value="1"/>
</dbReference>
<comment type="similarity">
    <text evidence="3">Belongs to the MON1/SAND family.</text>
</comment>
<evidence type="ECO:0000313" key="8">
    <source>
        <dbReference type="JaponicusDB" id="SJAG_05210"/>
    </source>
</evidence>
<feature type="domain" description="FUZ/MON1/HPS1 second Longin" evidence="5">
    <location>
        <begin position="267"/>
        <end position="363"/>
    </location>
</feature>
<evidence type="ECO:0000259" key="6">
    <source>
        <dbReference type="Pfam" id="PF19038"/>
    </source>
</evidence>
<dbReference type="AlphaFoldDB" id="B6JX75"/>
<feature type="domain" description="FUZ/MON1/HPS1 third Longin" evidence="6">
    <location>
        <begin position="395"/>
        <end position="490"/>
    </location>
</feature>
<dbReference type="OMA" id="TKTCAIT"/>
<keyword evidence="3" id="KW-0926">Vacuole</keyword>
<comment type="function">
    <text evidence="3">Required for multiple vacuole delivery pathways including the cytoplasm to vacuole transport (Cvt), autophagy, pexophagy and endocytosis.</text>
</comment>
<dbReference type="Pfam" id="PF19036">
    <property type="entry name" value="Fuz_longin_1"/>
    <property type="match status" value="1"/>
</dbReference>
<evidence type="ECO:0000259" key="5">
    <source>
        <dbReference type="Pfam" id="PF19037"/>
    </source>
</evidence>
<organism evidence="7 9">
    <name type="scientific">Schizosaccharomyces japonicus (strain yFS275 / FY16936)</name>
    <name type="common">Fission yeast</name>
    <dbReference type="NCBI Taxonomy" id="402676"/>
    <lineage>
        <taxon>Eukaryota</taxon>
        <taxon>Fungi</taxon>
        <taxon>Dikarya</taxon>
        <taxon>Ascomycota</taxon>
        <taxon>Taphrinomycotina</taxon>
        <taxon>Schizosaccharomycetes</taxon>
        <taxon>Schizosaccharomycetales</taxon>
        <taxon>Schizosaccharomycetaceae</taxon>
        <taxon>Schizosaccharomyces</taxon>
    </lineage>
</organism>
<keyword evidence="9" id="KW-1185">Reference proteome</keyword>
<dbReference type="PRINTS" id="PR01546">
    <property type="entry name" value="YEAST73DUF"/>
</dbReference>
<gene>
    <name evidence="8" type="primary">aut12</name>
    <name evidence="7" type="ORF">SJAG_05210</name>
</gene>
<sequence>MSYMPSDDEVNTDVQSLQLQATGRGLVLSHNAHATSQVSDIDVECGTVASLKDPVLQRGVEDIEYMLTKSIHCDLFLEDDCQFSTGSHLKLLSQIEPPFADAERTHFIISPAGKPIFESHSEEESRYVISGALQAIVSSFDCWNEELHSFTSNEQRITVMKRDPLFFVCIETKARLSQRMITHELSFLYSHLSSILLAKSIEHAFTQRPGYDLQRALGNATVFLSAAAEDVHCFDPSSILTAVPCLPVPHSFRERLAALLLKTKSDELLFAMIAINGKIISAIRPKSYAWHPADVCLLLSAVYHTTAFKDSAEHWLPICLPHFCKTGYAYAYVHYLDDSISLVLTSTDPTAFFELQQMKMKMLKELNLEKEIYQKLHEYESLSSSLTCHVGFPVILHFAVYSKELSQLYFPGYVCEHVTQEARRLYAIYAELYDRSMDQQQPFLLLMDETTPIIKITWSTATMQFFCIANSISDRGLIFATMRRIYKWVKLKKKDIFLVESPTF</sequence>
<dbReference type="RefSeq" id="XP_002172269.1">
    <property type="nucleotide sequence ID" value="XM_002172233.1"/>
</dbReference>
<evidence type="ECO:0000313" key="7">
    <source>
        <dbReference type="EMBL" id="EEB05976.1"/>
    </source>
</evidence>